<evidence type="ECO:0000256" key="7">
    <source>
        <dbReference type="ARBA" id="ARBA00023242"/>
    </source>
</evidence>
<dbReference type="PANTHER" id="PTHR22930">
    <property type="match status" value="1"/>
</dbReference>
<comment type="similarity">
    <text evidence="3">Belongs to the HARBI1 family.</text>
</comment>
<evidence type="ECO:0000256" key="6">
    <source>
        <dbReference type="ARBA" id="ARBA00022801"/>
    </source>
</evidence>
<evidence type="ECO:0000256" key="4">
    <source>
        <dbReference type="ARBA" id="ARBA00022722"/>
    </source>
</evidence>
<feature type="domain" description="DDE Tnp4" evidence="8">
    <location>
        <begin position="43"/>
        <end position="208"/>
    </location>
</feature>
<protein>
    <submittedName>
        <fullName evidence="9">Putative harbinger</fullName>
    </submittedName>
</protein>
<sequence length="281" mass="31752">MAGRIVRQTCLALRQVLEPLYLPHPTAAEFESLWNFPNCIGAIDGKHIDIEAPANSGSLFHNYKGTFSIVLLAVCDAKYRFTLVDIGECGSRGDTGLFNDSDFGKKLKAGRLSIPEPRLLLGTSITLPYVMVGDEAFPLSENLMRPFPGANLNSERRIFNYRLCRARRIVENAFGILANWWRILRQDSQGIYNTIYNAIVYAVVVLHNYLRTLDDEEDTIFEYCSPADVDRVAEDGQVIDGQWRADANTGPSFSDLRQCSSNNYTVRAKAVREQFMRYFLS</sequence>
<dbReference type="EMBL" id="GBBK01003226">
    <property type="protein sequence ID" value="JAC21256.1"/>
    <property type="molecule type" value="mRNA"/>
</dbReference>
<evidence type="ECO:0000313" key="9">
    <source>
        <dbReference type="EMBL" id="JAC21256.1"/>
    </source>
</evidence>
<keyword evidence="7" id="KW-0539">Nucleus</keyword>
<evidence type="ECO:0000256" key="3">
    <source>
        <dbReference type="ARBA" id="ARBA00006958"/>
    </source>
</evidence>
<dbReference type="AlphaFoldDB" id="A0A023FH48"/>
<dbReference type="GO" id="GO:0016787">
    <property type="term" value="F:hydrolase activity"/>
    <property type="evidence" value="ECO:0007669"/>
    <property type="project" value="UniProtKB-KW"/>
</dbReference>
<dbReference type="PANTHER" id="PTHR22930:SF269">
    <property type="entry name" value="NUCLEASE HARBI1-LIKE PROTEIN"/>
    <property type="match status" value="1"/>
</dbReference>
<evidence type="ECO:0000256" key="5">
    <source>
        <dbReference type="ARBA" id="ARBA00022723"/>
    </source>
</evidence>
<dbReference type="Pfam" id="PF13359">
    <property type="entry name" value="DDE_Tnp_4"/>
    <property type="match status" value="1"/>
</dbReference>
<proteinExistence type="evidence at transcript level"/>
<dbReference type="GO" id="GO:0046872">
    <property type="term" value="F:metal ion binding"/>
    <property type="evidence" value="ECO:0007669"/>
    <property type="project" value="UniProtKB-KW"/>
</dbReference>
<organism evidence="9">
    <name type="scientific">Amblyomma cajennense</name>
    <name type="common">Cayenne tick</name>
    <name type="synonym">Acarus cajennensis</name>
    <dbReference type="NCBI Taxonomy" id="34607"/>
    <lineage>
        <taxon>Eukaryota</taxon>
        <taxon>Metazoa</taxon>
        <taxon>Ecdysozoa</taxon>
        <taxon>Arthropoda</taxon>
        <taxon>Chelicerata</taxon>
        <taxon>Arachnida</taxon>
        <taxon>Acari</taxon>
        <taxon>Parasitiformes</taxon>
        <taxon>Ixodida</taxon>
        <taxon>Ixodoidea</taxon>
        <taxon>Ixodidae</taxon>
        <taxon>Amblyomminae</taxon>
        <taxon>Amblyomma</taxon>
    </lineage>
</organism>
<evidence type="ECO:0000256" key="1">
    <source>
        <dbReference type="ARBA" id="ARBA00001968"/>
    </source>
</evidence>
<dbReference type="InterPro" id="IPR027806">
    <property type="entry name" value="HARBI1_dom"/>
</dbReference>
<dbReference type="GO" id="GO:0004518">
    <property type="term" value="F:nuclease activity"/>
    <property type="evidence" value="ECO:0007669"/>
    <property type="project" value="UniProtKB-KW"/>
</dbReference>
<evidence type="ECO:0000259" key="8">
    <source>
        <dbReference type="Pfam" id="PF13359"/>
    </source>
</evidence>
<dbReference type="GO" id="GO:0005634">
    <property type="term" value="C:nucleus"/>
    <property type="evidence" value="ECO:0007669"/>
    <property type="project" value="UniProtKB-SubCell"/>
</dbReference>
<accession>A0A023FH48</accession>
<evidence type="ECO:0000256" key="2">
    <source>
        <dbReference type="ARBA" id="ARBA00004123"/>
    </source>
</evidence>
<feature type="non-terminal residue" evidence="9">
    <location>
        <position position="281"/>
    </location>
</feature>
<reference evidence="9" key="1">
    <citation type="submission" date="2014-03" db="EMBL/GenBank/DDBJ databases">
        <title>The sialotranscriptome of Amblyomma triste, Amblyomma parvum and Amblyomma cajennense ticks, uncovered by 454-based RNA-seq.</title>
        <authorList>
            <person name="Garcia G.R."/>
            <person name="Gardinassi L.G."/>
            <person name="Ribeiro J.M."/>
            <person name="Anatriello E."/>
            <person name="Ferreira B.R."/>
            <person name="Moreira H.N."/>
            <person name="Mafra C."/>
            <person name="Olegario M.M."/>
            <person name="Szabo P.J."/>
            <person name="Miranda-Santos I.K."/>
            <person name="Maruyama S.R."/>
        </authorList>
    </citation>
    <scope>NUCLEOTIDE SEQUENCE</scope>
    <source>
        <strain evidence="9">Uberlandia</strain>
        <tissue evidence="9">Salivary glands</tissue>
    </source>
</reference>
<keyword evidence="4" id="KW-0540">Nuclease</keyword>
<keyword evidence="5" id="KW-0479">Metal-binding</keyword>
<comment type="cofactor">
    <cofactor evidence="1">
        <name>a divalent metal cation</name>
        <dbReference type="ChEBI" id="CHEBI:60240"/>
    </cofactor>
</comment>
<comment type="subcellular location">
    <subcellularLocation>
        <location evidence="2">Nucleus</location>
    </subcellularLocation>
</comment>
<keyword evidence="6" id="KW-0378">Hydrolase</keyword>
<dbReference type="InterPro" id="IPR045249">
    <property type="entry name" value="HARBI1-like"/>
</dbReference>
<name>A0A023FH48_AMBCJ</name>